<dbReference type="Pfam" id="PF03446">
    <property type="entry name" value="NAD_binding_2"/>
    <property type="match status" value="1"/>
</dbReference>
<reference evidence="3" key="1">
    <citation type="submission" date="2023-09" db="EMBL/GenBank/DDBJ databases">
        <authorList>
            <person name="Li S."/>
            <person name="Li X."/>
            <person name="Zhang C."/>
            <person name="Zhao Z."/>
        </authorList>
    </citation>
    <scope>NUCLEOTIDE SEQUENCE [LARGE SCALE GENOMIC DNA]</scope>
    <source>
        <strain evidence="3">SQ345</strain>
    </source>
</reference>
<accession>A0ABY9TKC2</accession>
<dbReference type="PANTHER" id="PTHR48079">
    <property type="entry name" value="PROTEIN YEEZ"/>
    <property type="match status" value="1"/>
</dbReference>
<dbReference type="RefSeq" id="WP_348388346.1">
    <property type="nucleotide sequence ID" value="NZ_CP134146.1"/>
</dbReference>
<dbReference type="Gene3D" id="3.40.50.720">
    <property type="entry name" value="NAD(P)-binding Rossmann-like Domain"/>
    <property type="match status" value="1"/>
</dbReference>
<dbReference type="InterPro" id="IPR006115">
    <property type="entry name" value="6PGDH_NADP-bd"/>
</dbReference>
<name>A0ABY9TKC2_9GAMM</name>
<evidence type="ECO:0000259" key="1">
    <source>
        <dbReference type="Pfam" id="PF03446"/>
    </source>
</evidence>
<dbReference type="EMBL" id="CP134146">
    <property type="protein sequence ID" value="WNC69202.1"/>
    <property type="molecule type" value="Genomic_DNA"/>
</dbReference>
<dbReference type="InterPro" id="IPR036291">
    <property type="entry name" value="NAD(P)-bd_dom_sf"/>
</dbReference>
<sequence length="288" mass="31990">MTEQTSNNDSVGIIGAGWLGLPLALKLQEKGVRVIASATSQDSEDKLKQQGLNTCRLTLPDINSDCAVLQCQHIVICIPPGIRYGKSDYVAKVSAIVRKAELAKSYVKSITLLSSTAVYNGLAGEVCEQSELNFSSAKVEIMHQAEQTVLTSQCANKTVLRLGGLMGYDRQPGRFFKNNRSIPNPESVINFIHRDDVIGIICQLFECFKRTKTLNNPTNIFNCVAPSHPKRRDFYQKAFTNLGMPAPCFSEQEEQNGKLVNSIYIGNLQYQFKYPDILTCLENKTNLD</sequence>
<organism evidence="2 3">
    <name type="scientific">Thalassotalea nanhaiensis</name>
    <dbReference type="NCBI Taxonomy" id="3065648"/>
    <lineage>
        <taxon>Bacteria</taxon>
        <taxon>Pseudomonadati</taxon>
        <taxon>Pseudomonadota</taxon>
        <taxon>Gammaproteobacteria</taxon>
        <taxon>Alteromonadales</taxon>
        <taxon>Colwelliaceae</taxon>
        <taxon>Thalassotalea</taxon>
    </lineage>
</organism>
<dbReference type="InterPro" id="IPR051783">
    <property type="entry name" value="NAD(P)-dependent_oxidoreduct"/>
</dbReference>
<gene>
    <name evidence="2" type="ORF">RI845_03355</name>
</gene>
<evidence type="ECO:0000313" key="3">
    <source>
        <dbReference type="Proteomes" id="UP001248581"/>
    </source>
</evidence>
<keyword evidence="3" id="KW-1185">Reference proteome</keyword>
<dbReference type="PANTHER" id="PTHR48079:SF6">
    <property type="entry name" value="NAD(P)-BINDING DOMAIN-CONTAINING PROTEIN-RELATED"/>
    <property type="match status" value="1"/>
</dbReference>
<dbReference type="Proteomes" id="UP001248581">
    <property type="component" value="Chromosome"/>
</dbReference>
<protein>
    <recommendedName>
        <fullName evidence="1">6-phosphogluconate dehydrogenase NADP-binding domain-containing protein</fullName>
    </recommendedName>
</protein>
<evidence type="ECO:0000313" key="2">
    <source>
        <dbReference type="EMBL" id="WNC69202.1"/>
    </source>
</evidence>
<dbReference type="SUPFAM" id="SSF51735">
    <property type="entry name" value="NAD(P)-binding Rossmann-fold domains"/>
    <property type="match status" value="1"/>
</dbReference>
<feature type="domain" description="6-phosphogluconate dehydrogenase NADP-binding" evidence="1">
    <location>
        <begin position="11"/>
        <end position="56"/>
    </location>
</feature>
<proteinExistence type="predicted"/>